<name>D0L8B4_GORB4</name>
<feature type="chain" id="PRO_5003009862" description="Mce-associated membrane protein" evidence="2">
    <location>
        <begin position="22"/>
        <end position="169"/>
    </location>
</feature>
<proteinExistence type="predicted"/>
<evidence type="ECO:0000256" key="2">
    <source>
        <dbReference type="SAM" id="SignalP"/>
    </source>
</evidence>
<dbReference type="KEGG" id="gbr:Gbro_4743"/>
<evidence type="ECO:0000256" key="1">
    <source>
        <dbReference type="SAM" id="MobiDB-lite"/>
    </source>
</evidence>
<evidence type="ECO:0008006" key="5">
    <source>
        <dbReference type="Google" id="ProtNLM"/>
    </source>
</evidence>
<feature type="compositionally biased region" description="Basic and acidic residues" evidence="1">
    <location>
        <begin position="33"/>
        <end position="45"/>
    </location>
</feature>
<keyword evidence="4" id="KW-1185">Reference proteome</keyword>
<sequence length="169" mass="17381">MLGGIALLVVGALAGGGAVWAAKSSDSTASTEPTHDNHVDEAAQRDAESVDLAKQFVTDLSTYSPTDTSGLDRAIGRTCPGSPTRNQLTSSVTSLRQILVQSKITSAATILRAVADDGRRTSDTVPVVVVYRAATTAAGGAEKSQQPTVEVVVRAAPAGLCVDNLELFT</sequence>
<dbReference type="EMBL" id="CP001802">
    <property type="protein sequence ID" value="ACY23862.1"/>
    <property type="molecule type" value="Genomic_DNA"/>
</dbReference>
<gene>
    <name evidence="3" type="ordered locus">Gbro_4743</name>
</gene>
<keyword evidence="2" id="KW-0732">Signal</keyword>
<dbReference type="RefSeq" id="WP_012836333.1">
    <property type="nucleotide sequence ID" value="NC_013441.1"/>
</dbReference>
<dbReference type="AlphaFoldDB" id="D0L8B4"/>
<reference evidence="4" key="1">
    <citation type="submission" date="2009-10" db="EMBL/GenBank/DDBJ databases">
        <title>The complete chromosome of Gordonia bronchialis DSM 43247.</title>
        <authorList>
            <consortium name="US DOE Joint Genome Institute (JGI-PGF)"/>
            <person name="Lucas S."/>
            <person name="Copeland A."/>
            <person name="Lapidus A."/>
            <person name="Glavina del Rio T."/>
            <person name="Dalin E."/>
            <person name="Tice H."/>
            <person name="Bruce D."/>
            <person name="Goodwin L."/>
            <person name="Pitluck S."/>
            <person name="Kyrpides N."/>
            <person name="Mavromatis K."/>
            <person name="Ivanova N."/>
            <person name="Ovchinnikova G."/>
            <person name="Saunders E."/>
            <person name="Brettin T."/>
            <person name="Detter J.C."/>
            <person name="Han C."/>
            <person name="Larimer F."/>
            <person name="Land M."/>
            <person name="Hauser L."/>
            <person name="Markowitz V."/>
            <person name="Cheng J.-F."/>
            <person name="Hugenholtz P."/>
            <person name="Woyke T."/>
            <person name="Wu D."/>
            <person name="Jando M."/>
            <person name="Schneider S."/>
            <person name="Goeker M."/>
            <person name="Klenk H.-P."/>
            <person name="Eisen J.A."/>
        </authorList>
    </citation>
    <scope>NUCLEOTIDE SEQUENCE [LARGE SCALE GENOMIC DNA]</scope>
    <source>
        <strain evidence="4">ATCC 25592 / DSM 43247 / BCRC 13721 / JCM 3198 / KCTC 3076 / NBRC 16047 / NCTC 10667</strain>
    </source>
</reference>
<feature type="region of interest" description="Disordered" evidence="1">
    <location>
        <begin position="25"/>
        <end position="45"/>
    </location>
</feature>
<protein>
    <recommendedName>
        <fullName evidence="5">Mce-associated membrane protein</fullName>
    </recommendedName>
</protein>
<evidence type="ECO:0000313" key="3">
    <source>
        <dbReference type="EMBL" id="ACY23862.1"/>
    </source>
</evidence>
<reference evidence="3 4" key="2">
    <citation type="journal article" date="2010" name="Stand. Genomic Sci.">
        <title>Complete genome sequence of Gordonia bronchialis type strain (3410).</title>
        <authorList>
            <person name="Ivanova N."/>
            <person name="Sikorski J."/>
            <person name="Jando M."/>
            <person name="Lapidus A."/>
            <person name="Nolan M."/>
            <person name="Lucas S."/>
            <person name="Del Rio T.G."/>
            <person name="Tice H."/>
            <person name="Copeland A."/>
            <person name="Cheng J.F."/>
            <person name="Chen F."/>
            <person name="Bruce D."/>
            <person name="Goodwin L."/>
            <person name="Pitluck S."/>
            <person name="Mavromatis K."/>
            <person name="Ovchinnikova G."/>
            <person name="Pati A."/>
            <person name="Chen A."/>
            <person name="Palaniappan K."/>
            <person name="Land M."/>
            <person name="Hauser L."/>
            <person name="Chang Y.J."/>
            <person name="Jeffries C.D."/>
            <person name="Chain P."/>
            <person name="Saunders E."/>
            <person name="Han C."/>
            <person name="Detter J.C."/>
            <person name="Brettin T."/>
            <person name="Rohde M."/>
            <person name="Goker M."/>
            <person name="Bristow J."/>
            <person name="Eisen J.A."/>
            <person name="Markowitz V."/>
            <person name="Hugenholtz P."/>
            <person name="Klenk H.P."/>
            <person name="Kyrpides N.C."/>
        </authorList>
    </citation>
    <scope>NUCLEOTIDE SEQUENCE [LARGE SCALE GENOMIC DNA]</scope>
    <source>
        <strain evidence="4">ATCC 25592 / DSM 43247 / BCRC 13721 / JCM 3198 / KCTC 3076 / NBRC 16047 / NCTC 10667</strain>
    </source>
</reference>
<dbReference type="HOGENOM" id="CLU_1576278_0_0_11"/>
<feature type="signal peptide" evidence="2">
    <location>
        <begin position="1"/>
        <end position="21"/>
    </location>
</feature>
<accession>D0L8B4</accession>
<evidence type="ECO:0000313" key="4">
    <source>
        <dbReference type="Proteomes" id="UP000001219"/>
    </source>
</evidence>
<dbReference type="Proteomes" id="UP000001219">
    <property type="component" value="Chromosome"/>
</dbReference>
<organism evidence="3 4">
    <name type="scientific">Gordonia bronchialis (strain ATCC 25592 / DSM 43247 / BCRC 13721 / JCM 3198 / KCTC 3076 / NBRC 16047 / NCTC 10667)</name>
    <name type="common">Rhodococcus bronchialis</name>
    <dbReference type="NCBI Taxonomy" id="526226"/>
    <lineage>
        <taxon>Bacteria</taxon>
        <taxon>Bacillati</taxon>
        <taxon>Actinomycetota</taxon>
        <taxon>Actinomycetes</taxon>
        <taxon>Mycobacteriales</taxon>
        <taxon>Gordoniaceae</taxon>
        <taxon>Gordonia</taxon>
    </lineage>
</organism>